<name>W6US29_ECHGR</name>
<comment type="caution">
    <text evidence="1">The sequence shown here is derived from an EMBL/GenBank/DDBJ whole genome shotgun (WGS) entry which is preliminary data.</text>
</comment>
<protein>
    <submittedName>
        <fullName evidence="1">Uncharacterized protein</fullName>
    </submittedName>
</protein>
<dbReference type="AlphaFoldDB" id="W6US29"/>
<organism evidence="1 2">
    <name type="scientific">Echinococcus granulosus</name>
    <name type="common">Hydatid tapeworm</name>
    <dbReference type="NCBI Taxonomy" id="6210"/>
    <lineage>
        <taxon>Eukaryota</taxon>
        <taxon>Metazoa</taxon>
        <taxon>Spiralia</taxon>
        <taxon>Lophotrochozoa</taxon>
        <taxon>Platyhelminthes</taxon>
        <taxon>Cestoda</taxon>
        <taxon>Eucestoda</taxon>
        <taxon>Cyclophyllidea</taxon>
        <taxon>Taeniidae</taxon>
        <taxon>Echinococcus</taxon>
        <taxon>Echinococcus granulosus group</taxon>
    </lineage>
</organism>
<dbReference type="GeneID" id="36339730"/>
<evidence type="ECO:0000313" key="1">
    <source>
        <dbReference type="EMBL" id="EUB61167.1"/>
    </source>
</evidence>
<sequence>MKMTVKLLRKGFFPNPFNRLAKGQHDGSSDAWVAFTWIAQTLHDKRQHKKLFSVGLQEGHSRNSFKSILIKSLMSFDETPTTLKNYITICLGSKFNVKETRRNLLRPKSMRLLAFLRKWDRMKGPKSGKPKSHNYAWLQQSRLNCFFMGSAEIRTLVMQKCFEQNCTLESDSRQQTAKQPISSLTQQASLACPDLFLLEFHQN</sequence>
<dbReference type="RefSeq" id="XP_024352363.1">
    <property type="nucleotide sequence ID" value="XM_024493264.1"/>
</dbReference>
<reference evidence="1 2" key="1">
    <citation type="journal article" date="2013" name="Nat. Genet.">
        <title>The genome of the hydatid tapeworm Echinococcus granulosus.</title>
        <authorList>
            <person name="Zheng H."/>
            <person name="Zhang W."/>
            <person name="Zhang L."/>
            <person name="Zhang Z."/>
            <person name="Li J."/>
            <person name="Lu G."/>
            <person name="Zhu Y."/>
            <person name="Wang Y."/>
            <person name="Huang Y."/>
            <person name="Liu J."/>
            <person name="Kang H."/>
            <person name="Chen J."/>
            <person name="Wang L."/>
            <person name="Chen A."/>
            <person name="Yu S."/>
            <person name="Gao Z."/>
            <person name="Jin L."/>
            <person name="Gu W."/>
            <person name="Wang Z."/>
            <person name="Zhao L."/>
            <person name="Shi B."/>
            <person name="Wen H."/>
            <person name="Lin R."/>
            <person name="Jones M.K."/>
            <person name="Brejova B."/>
            <person name="Vinar T."/>
            <person name="Zhao G."/>
            <person name="McManus D.P."/>
            <person name="Chen Z."/>
            <person name="Zhou Y."/>
            <person name="Wang S."/>
        </authorList>
    </citation>
    <scope>NUCLEOTIDE SEQUENCE [LARGE SCALE GENOMIC DNA]</scope>
</reference>
<proteinExistence type="predicted"/>
<dbReference type="EMBL" id="APAU02000023">
    <property type="protein sequence ID" value="EUB61167.1"/>
    <property type="molecule type" value="Genomic_DNA"/>
</dbReference>
<accession>W6US29</accession>
<evidence type="ECO:0000313" key="2">
    <source>
        <dbReference type="Proteomes" id="UP000019149"/>
    </source>
</evidence>
<keyword evidence="2" id="KW-1185">Reference proteome</keyword>
<dbReference type="CTD" id="36339730"/>
<gene>
    <name evidence="1" type="ORF">EGR_04015</name>
</gene>
<dbReference type="KEGG" id="egl:EGR_04015"/>
<dbReference type="Proteomes" id="UP000019149">
    <property type="component" value="Unassembled WGS sequence"/>
</dbReference>